<dbReference type="GO" id="GO:0006355">
    <property type="term" value="P:regulation of DNA-templated transcription"/>
    <property type="evidence" value="ECO:0007669"/>
    <property type="project" value="InterPro"/>
</dbReference>
<protein>
    <recommendedName>
        <fullName evidence="2">HTH HARE-type domain-containing protein</fullName>
    </recommendedName>
</protein>
<proteinExistence type="predicted"/>
<dbReference type="KEGG" id="cle:Clole_3963"/>
<dbReference type="Pfam" id="PF05066">
    <property type="entry name" value="HARE-HTH"/>
    <property type="match status" value="1"/>
</dbReference>
<dbReference type="HOGENOM" id="CLU_1709963_0_0_9"/>
<dbReference type="InterPro" id="IPR007759">
    <property type="entry name" value="Asxl_HARE-HTH"/>
</dbReference>
<dbReference type="Proteomes" id="UP000008467">
    <property type="component" value="Chromosome"/>
</dbReference>
<sequence length="153" mass="17414">MEKTITIQQAAAQLLAEYKKPLKSKDLAKLAQERRLVAPSTAKDPIQSLSQTLERNIRLDKGNKPRLVFVEIEEGRAIGLPEWYEEKKIEKKIACEKIEIPLPTDLLNKIKIYQTSFNFSSIEEAIIQLTKKGLGAASQELIDRLKIELDELN</sequence>
<name>F2JKC6_CELLD</name>
<organism evidence="3 4">
    <name type="scientific">Cellulosilyticum lentocellum (strain ATCC 49066 / DSM 5427 / NCIMB 11756 / RHM5)</name>
    <name type="common">Clostridium lentocellum</name>
    <dbReference type="NCBI Taxonomy" id="642492"/>
    <lineage>
        <taxon>Bacteria</taxon>
        <taxon>Bacillati</taxon>
        <taxon>Bacillota</taxon>
        <taxon>Clostridia</taxon>
        <taxon>Lachnospirales</taxon>
        <taxon>Cellulosilyticaceae</taxon>
        <taxon>Cellulosilyticum</taxon>
    </lineage>
</organism>
<evidence type="ECO:0000313" key="4">
    <source>
        <dbReference type="Proteomes" id="UP000008467"/>
    </source>
</evidence>
<dbReference type="PROSITE" id="PS51913">
    <property type="entry name" value="HTH_HARE"/>
    <property type="match status" value="1"/>
</dbReference>
<dbReference type="eggNOG" id="ENOG50327WN">
    <property type="taxonomic scope" value="Bacteria"/>
</dbReference>
<dbReference type="RefSeq" id="WP_013658914.1">
    <property type="nucleotide sequence ID" value="NC_015275.1"/>
</dbReference>
<dbReference type="EMBL" id="CP002582">
    <property type="protein sequence ID" value="ADZ85641.1"/>
    <property type="molecule type" value="Genomic_DNA"/>
</dbReference>
<accession>F2JKC6</accession>
<keyword evidence="1" id="KW-0804">Transcription</keyword>
<evidence type="ECO:0000259" key="2">
    <source>
        <dbReference type="PROSITE" id="PS51913"/>
    </source>
</evidence>
<evidence type="ECO:0000256" key="1">
    <source>
        <dbReference type="ARBA" id="ARBA00023163"/>
    </source>
</evidence>
<dbReference type="AlphaFoldDB" id="F2JKC6"/>
<gene>
    <name evidence="3" type="ordered locus">Clole_3963</name>
</gene>
<reference evidence="3 4" key="1">
    <citation type="journal article" date="2011" name="J. Bacteriol.">
        <title>Complete genome sequence of the cellulose-degrading bacterium Cellulosilyticum lentocellum.</title>
        <authorList>
            <consortium name="US DOE Joint Genome Institute"/>
            <person name="Miller D.A."/>
            <person name="Suen G."/>
            <person name="Bruce D."/>
            <person name="Copeland A."/>
            <person name="Cheng J.F."/>
            <person name="Detter C."/>
            <person name="Goodwin L.A."/>
            <person name="Han C.S."/>
            <person name="Hauser L.J."/>
            <person name="Land M.L."/>
            <person name="Lapidus A."/>
            <person name="Lucas S."/>
            <person name="Meincke L."/>
            <person name="Pitluck S."/>
            <person name="Tapia R."/>
            <person name="Teshima H."/>
            <person name="Woyke T."/>
            <person name="Fox B.G."/>
            <person name="Angert E.R."/>
            <person name="Currie C.R."/>
        </authorList>
    </citation>
    <scope>NUCLEOTIDE SEQUENCE [LARGE SCALE GENOMIC DNA]</scope>
    <source>
        <strain evidence="4">ATCC 49066 / DSM 5427 / NCIMB 11756 / RHM5</strain>
    </source>
</reference>
<keyword evidence="4" id="KW-1185">Reference proteome</keyword>
<feature type="domain" description="HTH HARE-type" evidence="2">
    <location>
        <begin position="5"/>
        <end position="83"/>
    </location>
</feature>
<evidence type="ECO:0000313" key="3">
    <source>
        <dbReference type="EMBL" id="ADZ85641.1"/>
    </source>
</evidence>